<dbReference type="RefSeq" id="WP_093230392.1">
    <property type="nucleotide sequence ID" value="NZ_FORR01000010.1"/>
</dbReference>
<gene>
    <name evidence="1" type="ORF">SAMN05421852_11099</name>
</gene>
<dbReference type="OrthoDB" id="2990822at2"/>
<dbReference type="InterPro" id="IPR035903">
    <property type="entry name" value="HesB-like_dom_sf"/>
</dbReference>
<dbReference type="SUPFAM" id="SSF89360">
    <property type="entry name" value="HesB-like domain"/>
    <property type="match status" value="1"/>
</dbReference>
<evidence type="ECO:0000313" key="1">
    <source>
        <dbReference type="EMBL" id="SFJ47327.1"/>
    </source>
</evidence>
<dbReference type="STRING" id="46223.SAMN05421852_11099"/>
<dbReference type="Gene3D" id="2.60.300.12">
    <property type="entry name" value="HesB-like domain"/>
    <property type="match status" value="1"/>
</dbReference>
<dbReference type="EMBL" id="FORR01000010">
    <property type="protein sequence ID" value="SFJ47327.1"/>
    <property type="molecule type" value="Genomic_DNA"/>
</dbReference>
<name>A0A1I3RPZ6_9BACL</name>
<sequence length="117" mass="13433">MNTQQTAYPFRSKIRLSPLAAAKLKLLLMQENAKHPLVIRVILLTTGCRRSSFGLQMTEIRPEFHTRVEQGIIFAWLPREATWIDGLVIDINRENGKFMVYHPNPPFIPGCTLETID</sequence>
<organism evidence="1 2">
    <name type="scientific">Thermoflavimicrobium dichotomicum</name>
    <dbReference type="NCBI Taxonomy" id="46223"/>
    <lineage>
        <taxon>Bacteria</taxon>
        <taxon>Bacillati</taxon>
        <taxon>Bacillota</taxon>
        <taxon>Bacilli</taxon>
        <taxon>Bacillales</taxon>
        <taxon>Thermoactinomycetaceae</taxon>
        <taxon>Thermoflavimicrobium</taxon>
    </lineage>
</organism>
<proteinExistence type="predicted"/>
<dbReference type="AlphaFoldDB" id="A0A1I3RPZ6"/>
<keyword evidence="2" id="KW-1185">Reference proteome</keyword>
<dbReference type="Proteomes" id="UP000199545">
    <property type="component" value="Unassembled WGS sequence"/>
</dbReference>
<reference evidence="1 2" key="1">
    <citation type="submission" date="2016-10" db="EMBL/GenBank/DDBJ databases">
        <authorList>
            <person name="de Groot N.N."/>
        </authorList>
    </citation>
    <scope>NUCLEOTIDE SEQUENCE [LARGE SCALE GENOMIC DNA]</scope>
    <source>
        <strain evidence="1 2">DSM 44778</strain>
    </source>
</reference>
<accession>A0A1I3RPZ6</accession>
<protein>
    <submittedName>
        <fullName evidence="1">Fe-S cluster assembly iron-binding protein IscA</fullName>
    </submittedName>
</protein>
<evidence type="ECO:0000313" key="2">
    <source>
        <dbReference type="Proteomes" id="UP000199545"/>
    </source>
</evidence>